<comment type="similarity">
    <text evidence="1">Belongs to the LysR transcriptional regulatory family.</text>
</comment>
<evidence type="ECO:0000313" key="8">
    <source>
        <dbReference type="Proteomes" id="UP001626537"/>
    </source>
</evidence>
<dbReference type="InterPro" id="IPR036390">
    <property type="entry name" value="WH_DNA-bd_sf"/>
</dbReference>
<dbReference type="Pfam" id="PF00126">
    <property type="entry name" value="HTH_1"/>
    <property type="match status" value="1"/>
</dbReference>
<reference evidence="7 8" key="1">
    <citation type="submission" date="2023-10" db="EMBL/GenBank/DDBJ databases">
        <title>Two novel species belonging to the OM43/NOR5 clade.</title>
        <authorList>
            <person name="Park M."/>
        </authorList>
    </citation>
    <scope>NUCLEOTIDE SEQUENCE [LARGE SCALE GENOMIC DNA]</scope>
    <source>
        <strain evidence="7 8">IMCC43200</strain>
    </source>
</reference>
<protein>
    <submittedName>
        <fullName evidence="7">LysR family transcriptional regulator</fullName>
    </submittedName>
</protein>
<organism evidence="7 8">
    <name type="scientific">Congregibacter variabilis</name>
    <dbReference type="NCBI Taxonomy" id="3081200"/>
    <lineage>
        <taxon>Bacteria</taxon>
        <taxon>Pseudomonadati</taxon>
        <taxon>Pseudomonadota</taxon>
        <taxon>Gammaproteobacteria</taxon>
        <taxon>Cellvibrionales</taxon>
        <taxon>Halieaceae</taxon>
        <taxon>Congregibacter</taxon>
    </lineage>
</organism>
<dbReference type="InterPro" id="IPR036388">
    <property type="entry name" value="WH-like_DNA-bd_sf"/>
</dbReference>
<dbReference type="RefSeq" id="WP_407349493.1">
    <property type="nucleotide sequence ID" value="NZ_CP136864.1"/>
</dbReference>
<evidence type="ECO:0000259" key="6">
    <source>
        <dbReference type="Pfam" id="PF03466"/>
    </source>
</evidence>
<dbReference type="Pfam" id="PF03466">
    <property type="entry name" value="LysR_substrate"/>
    <property type="match status" value="1"/>
</dbReference>
<sequence length="306" mass="34489">MDWDDLKILLALSRKRSARGAAQLLGVSNSTVTRRLDDFERDLGSRLFDRTPEGYRMTQAAENLLPTAEHVEELMLAAERKVTGTDQELEGTIRLTLPPASGFNVLMPRLAQFAKDYPGIDLEIISSPDALDLGRREADIAIRVFRTGTSPPDSLIGRKISGMTASAYVHRDLLNPDNPEDVSHLTWIGLHSTTYDDSWKKLCKNGHLPVHHAVSAFILQVEAVRSKMGMMFAPCAMFRDHPEVVRVPGEEVHHYFDLWVLTHKDLRLSARMRILREILAEELSELRPYFDSCCDLEDGVAKSQRA</sequence>
<dbReference type="SUPFAM" id="SSF46785">
    <property type="entry name" value="Winged helix' DNA-binding domain"/>
    <property type="match status" value="1"/>
</dbReference>
<evidence type="ECO:0000256" key="3">
    <source>
        <dbReference type="ARBA" id="ARBA00023125"/>
    </source>
</evidence>
<dbReference type="Proteomes" id="UP001626537">
    <property type="component" value="Chromosome"/>
</dbReference>
<gene>
    <name evidence="7" type="ORF">R0135_06735</name>
</gene>
<dbReference type="InterPro" id="IPR000847">
    <property type="entry name" value="LysR_HTH_N"/>
</dbReference>
<name>A0ABZ0I7R0_9GAMM</name>
<dbReference type="PANTHER" id="PTHR30537">
    <property type="entry name" value="HTH-TYPE TRANSCRIPTIONAL REGULATOR"/>
    <property type="match status" value="1"/>
</dbReference>
<keyword evidence="2" id="KW-0805">Transcription regulation</keyword>
<evidence type="ECO:0000259" key="5">
    <source>
        <dbReference type="Pfam" id="PF00126"/>
    </source>
</evidence>
<evidence type="ECO:0000256" key="4">
    <source>
        <dbReference type="ARBA" id="ARBA00023163"/>
    </source>
</evidence>
<evidence type="ECO:0000313" key="7">
    <source>
        <dbReference type="EMBL" id="WOJ94859.1"/>
    </source>
</evidence>
<evidence type="ECO:0000256" key="1">
    <source>
        <dbReference type="ARBA" id="ARBA00009437"/>
    </source>
</evidence>
<keyword evidence="4" id="KW-0804">Transcription</keyword>
<keyword evidence="3" id="KW-0238">DNA-binding</keyword>
<proteinExistence type="inferred from homology"/>
<evidence type="ECO:0000256" key="2">
    <source>
        <dbReference type="ARBA" id="ARBA00023015"/>
    </source>
</evidence>
<feature type="domain" description="HTH lysR-type" evidence="5">
    <location>
        <begin position="3"/>
        <end position="62"/>
    </location>
</feature>
<dbReference type="EMBL" id="CP136864">
    <property type="protein sequence ID" value="WOJ94859.1"/>
    <property type="molecule type" value="Genomic_DNA"/>
</dbReference>
<keyword evidence="8" id="KW-1185">Reference proteome</keyword>
<dbReference type="PANTHER" id="PTHR30537:SF3">
    <property type="entry name" value="TRANSCRIPTIONAL REGULATORY PROTEIN"/>
    <property type="match status" value="1"/>
</dbReference>
<dbReference type="Gene3D" id="1.10.10.10">
    <property type="entry name" value="Winged helix-like DNA-binding domain superfamily/Winged helix DNA-binding domain"/>
    <property type="match status" value="1"/>
</dbReference>
<dbReference type="SUPFAM" id="SSF53850">
    <property type="entry name" value="Periplasmic binding protein-like II"/>
    <property type="match status" value="1"/>
</dbReference>
<feature type="domain" description="LysR substrate-binding" evidence="6">
    <location>
        <begin position="87"/>
        <end position="283"/>
    </location>
</feature>
<dbReference type="Gene3D" id="3.40.190.290">
    <property type="match status" value="1"/>
</dbReference>
<dbReference type="InterPro" id="IPR005119">
    <property type="entry name" value="LysR_subst-bd"/>
</dbReference>
<dbReference type="InterPro" id="IPR058163">
    <property type="entry name" value="LysR-type_TF_proteobact-type"/>
</dbReference>
<accession>A0ABZ0I7R0</accession>